<evidence type="ECO:0000313" key="2">
    <source>
        <dbReference type="EMBL" id="CCG53524.1"/>
    </source>
</evidence>
<reference evidence="3" key="2">
    <citation type="submission" date="2012-03" db="EMBL/GenBank/DDBJ databases">
        <title>Complete genome sequence of Flavobacterium indicum GPTSA100-9T, isolated from warm spring water.</title>
        <authorList>
            <person name="Barbier P."/>
            <person name="Houel A."/>
            <person name="Loux V."/>
            <person name="Poulain J."/>
            <person name="Bernardet J.-F."/>
            <person name="Touchon M."/>
            <person name="Duchaud E."/>
        </authorList>
    </citation>
    <scope>NUCLEOTIDE SEQUENCE [LARGE SCALE GENOMIC DNA]</scope>
    <source>
        <strain evidence="3">DSM 17447 / CIP 109464 / GPTSA100-9</strain>
    </source>
</reference>
<dbReference type="EMBL" id="HE774682">
    <property type="protein sequence ID" value="CCG53524.1"/>
    <property type="molecule type" value="Genomic_DNA"/>
</dbReference>
<keyword evidence="3" id="KW-1185">Reference proteome</keyword>
<dbReference type="KEGG" id="fin:KQS_07900"/>
<evidence type="ECO:0000313" key="3">
    <source>
        <dbReference type="Proteomes" id="UP000007599"/>
    </source>
</evidence>
<dbReference type="PROSITE" id="PS51257">
    <property type="entry name" value="PROKAR_LIPOPROTEIN"/>
    <property type="match status" value="1"/>
</dbReference>
<dbReference type="AlphaFoldDB" id="H8XSY2"/>
<keyword evidence="1" id="KW-0732">Signal</keyword>
<reference evidence="2 3" key="1">
    <citation type="journal article" date="2012" name="J. Bacteriol.">
        <title>Complete Genome Sequence of Flavobacterium indicum GPSTA100-9T, Isolated from Warm Spring Water.</title>
        <authorList>
            <person name="Barbier P."/>
            <person name="Houel A."/>
            <person name="Loux V."/>
            <person name="Poulain J."/>
            <person name="Bernardet J.F."/>
            <person name="Touchon M."/>
            <person name="Duchaud E."/>
        </authorList>
    </citation>
    <scope>NUCLEOTIDE SEQUENCE [LARGE SCALE GENOMIC DNA]</scope>
    <source>
        <strain evidence="3">DSM 17447 / CIP 109464 / GPTSA100-9</strain>
    </source>
</reference>
<dbReference type="PATRIC" id="fig|1094466.5.peg.1550"/>
<dbReference type="OrthoDB" id="5522619at2"/>
<gene>
    <name evidence="2" type="ordered locus">KQS_07900</name>
</gene>
<protein>
    <submittedName>
        <fullName evidence="2">Probable lipoprotein</fullName>
    </submittedName>
</protein>
<feature type="signal peptide" evidence="1">
    <location>
        <begin position="1"/>
        <end position="20"/>
    </location>
</feature>
<name>H8XSY2_FLAIG</name>
<dbReference type="eggNOG" id="ENOG5033156">
    <property type="taxonomic scope" value="Bacteria"/>
</dbReference>
<feature type="chain" id="PRO_5003616626" evidence="1">
    <location>
        <begin position="21"/>
        <end position="148"/>
    </location>
</feature>
<proteinExistence type="predicted"/>
<accession>H8XSY2</accession>
<organism evidence="2 3">
    <name type="scientific">Flavobacterium indicum (strain DSM 17447 / CIP 109464 / GPTSA100-9)</name>
    <dbReference type="NCBI Taxonomy" id="1094466"/>
    <lineage>
        <taxon>Bacteria</taxon>
        <taxon>Pseudomonadati</taxon>
        <taxon>Bacteroidota</taxon>
        <taxon>Flavobacteriia</taxon>
        <taxon>Flavobacteriales</taxon>
        <taxon>Flavobacteriaceae</taxon>
        <taxon>Flavobacterium</taxon>
    </lineage>
</organism>
<dbReference type="Proteomes" id="UP000007599">
    <property type="component" value="Chromosome I"/>
</dbReference>
<dbReference type="HOGENOM" id="CLU_135563_0_0_10"/>
<dbReference type="STRING" id="1094466.KQS_07900"/>
<sequence>MKKIILLALVSLVTSCISTKSTIQNINDKALMPKVVGDHFEIKQMANDGKYGFHQDYPINLGFYKTEASNLNNVKRFFNGITAANGEKLSYKKIDTCCPYPSKNNAVGVGTLEIYEVWIDGKTDKWLLYINLTDKGDVLCPKGFLPKK</sequence>
<keyword evidence="2" id="KW-0449">Lipoprotein</keyword>
<dbReference type="RefSeq" id="WP_014388645.1">
    <property type="nucleotide sequence ID" value="NC_017025.1"/>
</dbReference>
<evidence type="ECO:0000256" key="1">
    <source>
        <dbReference type="SAM" id="SignalP"/>
    </source>
</evidence>